<evidence type="ECO:0000256" key="5">
    <source>
        <dbReference type="ARBA" id="ARBA00022847"/>
    </source>
</evidence>
<evidence type="ECO:0000313" key="14">
    <source>
        <dbReference type="Proteomes" id="UP001154282"/>
    </source>
</evidence>
<gene>
    <name evidence="13" type="ORF">LITE_LOCUS30820</name>
</gene>
<keyword evidence="5" id="KW-0769">Symport</keyword>
<evidence type="ECO:0000256" key="6">
    <source>
        <dbReference type="ARBA" id="ARBA00022970"/>
    </source>
</evidence>
<evidence type="ECO:0000256" key="8">
    <source>
        <dbReference type="ARBA" id="ARBA00023136"/>
    </source>
</evidence>
<evidence type="ECO:0000256" key="3">
    <source>
        <dbReference type="ARBA" id="ARBA00022448"/>
    </source>
</evidence>
<evidence type="ECO:0000259" key="12">
    <source>
        <dbReference type="Pfam" id="PF01490"/>
    </source>
</evidence>
<evidence type="ECO:0000256" key="10">
    <source>
        <dbReference type="ARBA" id="ARBA00045588"/>
    </source>
</evidence>
<dbReference type="Proteomes" id="UP001154282">
    <property type="component" value="Unassembled WGS sequence"/>
</dbReference>
<feature type="domain" description="Amino acid transporter transmembrane" evidence="12">
    <location>
        <begin position="14"/>
        <end position="452"/>
    </location>
</feature>
<evidence type="ECO:0000256" key="1">
    <source>
        <dbReference type="ARBA" id="ARBA00004127"/>
    </source>
</evidence>
<evidence type="ECO:0000256" key="9">
    <source>
        <dbReference type="ARBA" id="ARBA00023294"/>
    </source>
</evidence>
<dbReference type="GO" id="GO:0006865">
    <property type="term" value="P:amino acid transport"/>
    <property type="evidence" value="ECO:0007669"/>
    <property type="project" value="UniProtKB-KW"/>
</dbReference>
<feature type="transmembrane region" description="Helical" evidence="11">
    <location>
        <begin position="303"/>
        <end position="327"/>
    </location>
</feature>
<evidence type="ECO:0000256" key="7">
    <source>
        <dbReference type="ARBA" id="ARBA00022989"/>
    </source>
</evidence>
<feature type="transmembrane region" description="Helical" evidence="11">
    <location>
        <begin position="369"/>
        <end position="389"/>
    </location>
</feature>
<sequence length="463" mass="50302">MSNNIVDDDSRPMRTGTWVTGSAHIITAVIGSGVLSLAWAIGQLGWIAGPAVLVAFSLVTLFTSSLLADAYRHPDPVTGPARNYTYMDAVRAQLGGRKVHLCGLAQCINLVGVNVGYTVTAAISMAAVESSWSCFHDGFREEDKCDVSSTRYMIIYGCVQLVLCQVPNFQKLSWISILAAVMSATYSVIGLGLSVAKVAGGGTKAATTTVGLHVSEGHELWRVFRAIGDIAFAYSYSTVLIEIQDTLRSSPPENRTMKRASFVGITVTTLFYLLCGCVGYAAFGKAAPGNLLSGTGFRQPLWLVNIANICVAVHLVGAYQVFCQPIFSFVESRCRQRWPESKFVTMEHPVTVGGGTTTATVCHVNWFRLVWRSAYVVVTTALAMTFPFFNDFLSLVGAASFWPLTVYFPVAMYISRAKIPKFSFTWAWLQCLSWACLVVSLVAAAGSVEGLIQSMKKYHPFKS</sequence>
<keyword evidence="8 11" id="KW-0472">Membrane</keyword>
<feature type="transmembrane region" description="Helical" evidence="11">
    <location>
        <begin position="47"/>
        <end position="68"/>
    </location>
</feature>
<proteinExistence type="inferred from homology"/>
<dbReference type="EMBL" id="CAMGYJ010000007">
    <property type="protein sequence ID" value="CAI0451307.1"/>
    <property type="molecule type" value="Genomic_DNA"/>
</dbReference>
<dbReference type="GO" id="GO:0012505">
    <property type="term" value="C:endomembrane system"/>
    <property type="evidence" value="ECO:0007669"/>
    <property type="project" value="UniProtKB-SubCell"/>
</dbReference>
<organism evidence="13 14">
    <name type="scientific">Linum tenue</name>
    <dbReference type="NCBI Taxonomy" id="586396"/>
    <lineage>
        <taxon>Eukaryota</taxon>
        <taxon>Viridiplantae</taxon>
        <taxon>Streptophyta</taxon>
        <taxon>Embryophyta</taxon>
        <taxon>Tracheophyta</taxon>
        <taxon>Spermatophyta</taxon>
        <taxon>Magnoliopsida</taxon>
        <taxon>eudicotyledons</taxon>
        <taxon>Gunneridae</taxon>
        <taxon>Pentapetalae</taxon>
        <taxon>rosids</taxon>
        <taxon>fabids</taxon>
        <taxon>Malpighiales</taxon>
        <taxon>Linaceae</taxon>
        <taxon>Linum</taxon>
    </lineage>
</organism>
<evidence type="ECO:0000256" key="2">
    <source>
        <dbReference type="ARBA" id="ARBA00005590"/>
    </source>
</evidence>
<feature type="transmembrane region" description="Helical" evidence="11">
    <location>
        <begin position="21"/>
        <end position="41"/>
    </location>
</feature>
<feature type="transmembrane region" description="Helical" evidence="11">
    <location>
        <begin position="426"/>
        <end position="448"/>
    </location>
</feature>
<dbReference type="AlphaFoldDB" id="A0AAV0MYU4"/>
<dbReference type="GO" id="GO:0015293">
    <property type="term" value="F:symporter activity"/>
    <property type="evidence" value="ECO:0007669"/>
    <property type="project" value="UniProtKB-KW"/>
</dbReference>
<keyword evidence="14" id="KW-1185">Reference proteome</keyword>
<dbReference type="PANTHER" id="PTHR48017">
    <property type="entry name" value="OS05G0424000 PROTEIN-RELATED"/>
    <property type="match status" value="1"/>
</dbReference>
<dbReference type="Pfam" id="PF01490">
    <property type="entry name" value="Aa_trans"/>
    <property type="match status" value="1"/>
</dbReference>
<protein>
    <recommendedName>
        <fullName evidence="12">Amino acid transporter transmembrane domain-containing protein</fullName>
    </recommendedName>
</protein>
<keyword evidence="4 11" id="KW-0812">Transmembrane</keyword>
<comment type="similarity">
    <text evidence="2">Belongs to the amino acid/polyamine transporter 2 family. Amino acid/auxin permease (AAAP) (TC 2.A.18.1) subfamily.</text>
</comment>
<feature type="transmembrane region" description="Helical" evidence="11">
    <location>
        <begin position="262"/>
        <end position="283"/>
    </location>
</feature>
<evidence type="ECO:0000256" key="11">
    <source>
        <dbReference type="SAM" id="Phobius"/>
    </source>
</evidence>
<accession>A0AAV0MYU4</accession>
<keyword evidence="6" id="KW-0029">Amino-acid transport</keyword>
<keyword evidence="9" id="KW-0927">Auxin signaling pathway</keyword>
<comment type="function">
    <text evidence="10">Carrier protein involved in proton-driven auxin influx. Mediates the formation of auxin gradient from developing leaves (site of auxin biosynthesis) to tips by contributing to the loading of auxin in vascular tissues and facilitating acropetal (base to tip) auxin transport within inner tissues of the root apex, and basipetal (tip to base) auxin transport within outer tissues of the root apex. May be involved in lateral roots and nodules formation.</text>
</comment>
<comment type="caution">
    <text evidence="13">The sequence shown here is derived from an EMBL/GenBank/DDBJ whole genome shotgun (WGS) entry which is preliminary data.</text>
</comment>
<dbReference type="InterPro" id="IPR013057">
    <property type="entry name" value="AA_transpt_TM"/>
</dbReference>
<evidence type="ECO:0000256" key="4">
    <source>
        <dbReference type="ARBA" id="ARBA00022692"/>
    </source>
</evidence>
<reference evidence="13" key="1">
    <citation type="submission" date="2022-08" db="EMBL/GenBank/DDBJ databases">
        <authorList>
            <person name="Gutierrez-Valencia J."/>
        </authorList>
    </citation>
    <scope>NUCLEOTIDE SEQUENCE</scope>
</reference>
<feature type="transmembrane region" description="Helical" evidence="11">
    <location>
        <begin position="395"/>
        <end position="414"/>
    </location>
</feature>
<comment type="subcellular location">
    <subcellularLocation>
        <location evidence="1">Endomembrane system</location>
        <topology evidence="1">Multi-pass membrane protein</topology>
    </subcellularLocation>
</comment>
<keyword evidence="3" id="KW-0813">Transport</keyword>
<evidence type="ECO:0000313" key="13">
    <source>
        <dbReference type="EMBL" id="CAI0451307.1"/>
    </source>
</evidence>
<name>A0AAV0MYU4_9ROSI</name>
<feature type="transmembrane region" description="Helical" evidence="11">
    <location>
        <begin position="177"/>
        <end position="200"/>
    </location>
</feature>
<dbReference type="GO" id="GO:0009734">
    <property type="term" value="P:auxin-activated signaling pathway"/>
    <property type="evidence" value="ECO:0007669"/>
    <property type="project" value="UniProtKB-KW"/>
</dbReference>
<keyword evidence="7 11" id="KW-1133">Transmembrane helix</keyword>